<reference evidence="2" key="1">
    <citation type="submission" date="2016-10" db="EMBL/GenBank/DDBJ databases">
        <authorList>
            <person name="Varghese N."/>
            <person name="Submissions S."/>
        </authorList>
    </citation>
    <scope>NUCLEOTIDE SEQUENCE [LARGE SCALE GENOMIC DNA]</scope>
    <source>
        <strain evidence="2">CBMB127</strain>
    </source>
</reference>
<evidence type="ECO:0000313" key="1">
    <source>
        <dbReference type="EMBL" id="SDK80649.1"/>
    </source>
</evidence>
<evidence type="ECO:0000313" key="2">
    <source>
        <dbReference type="Proteomes" id="UP000198629"/>
    </source>
</evidence>
<dbReference type="AlphaFoldDB" id="A0A1G9EX32"/>
<protein>
    <submittedName>
        <fullName evidence="1">Uncharacterized protein</fullName>
    </submittedName>
</protein>
<proteinExistence type="predicted"/>
<dbReference type="Proteomes" id="UP000198629">
    <property type="component" value="Unassembled WGS sequence"/>
</dbReference>
<dbReference type="STRING" id="492660.SAMN05192566_2501"/>
<dbReference type="RefSeq" id="WP_176755296.1">
    <property type="nucleotide sequence ID" value="NZ_FNFX01000005.1"/>
</dbReference>
<accession>A0A1G9EX32</accession>
<organism evidence="1 2">
    <name type="scientific">Methylophilus rhizosphaerae</name>
    <dbReference type="NCBI Taxonomy" id="492660"/>
    <lineage>
        <taxon>Bacteria</taxon>
        <taxon>Pseudomonadati</taxon>
        <taxon>Pseudomonadota</taxon>
        <taxon>Betaproteobacteria</taxon>
        <taxon>Nitrosomonadales</taxon>
        <taxon>Methylophilaceae</taxon>
        <taxon>Methylophilus</taxon>
    </lineage>
</organism>
<keyword evidence="2" id="KW-1185">Reference proteome</keyword>
<name>A0A1G9EX32_9PROT</name>
<dbReference type="EMBL" id="FNFX01000005">
    <property type="protein sequence ID" value="SDK80649.1"/>
    <property type="molecule type" value="Genomic_DNA"/>
</dbReference>
<sequence>MHAMNLNTTYYDPSLPDAESVMASLLYIATLYIKKPTYDLAKQALRLAEILTAPEYADSELICRVSRRMCVQWTLLVNEHEQGKCQSTMSISGSTNHE</sequence>
<gene>
    <name evidence="1" type="ORF">SAMN05192566_2501</name>
</gene>